<reference evidence="1 2" key="1">
    <citation type="journal article" date="2014" name="Genome Biol. Evol.">
        <title>Comparative genomics and transcriptomics analyses reveal divergent lifestyle features of nematode endoparasitic fungus Hirsutella minnesotensis.</title>
        <authorList>
            <person name="Lai Y."/>
            <person name="Liu K."/>
            <person name="Zhang X."/>
            <person name="Zhang X."/>
            <person name="Li K."/>
            <person name="Wang N."/>
            <person name="Shu C."/>
            <person name="Wu Y."/>
            <person name="Wang C."/>
            <person name="Bushley K.E."/>
            <person name="Xiang M."/>
            <person name="Liu X."/>
        </authorList>
    </citation>
    <scope>NUCLEOTIDE SEQUENCE [LARGE SCALE GENOMIC DNA]</scope>
    <source>
        <strain evidence="1 2">3608</strain>
    </source>
</reference>
<keyword evidence="2" id="KW-1185">Reference proteome</keyword>
<protein>
    <submittedName>
        <fullName evidence="1">Uncharacterized protein</fullName>
    </submittedName>
</protein>
<dbReference type="EMBL" id="KQ030526">
    <property type="protein sequence ID" value="KJZ74391.1"/>
    <property type="molecule type" value="Genomic_DNA"/>
</dbReference>
<evidence type="ECO:0000313" key="1">
    <source>
        <dbReference type="EMBL" id="KJZ74391.1"/>
    </source>
</evidence>
<sequence>MSPSPLPSNASRSGDPSPPLSINQLALNHCRERLFVHPLFWTNRQLELLQCSFNDPCPAPPLTSIHFTGELSGLPFVVRLFKRQQMLDRERSILDILAHSECPLIDRKNLPFYFNGRGRVILHCASLFLRGKPDARSHPIAAYIDEQHLQLFRSEALEPKVPRRQGRRTAARIAYAIHKLRLKSITPIEPLRDPYIVALLIAVAQEQYQQALERSGDSQQDCPRTFPSQVLFSSPKRECLHLYTADISSAFLDKLMTPAFPPSTETSVSIQVTVIPYVPGRSLRDRLLALVLPPQNRCKGHSHNNRE</sequence>
<proteinExistence type="predicted"/>
<organism evidence="1 2">
    <name type="scientific">Hirsutella minnesotensis 3608</name>
    <dbReference type="NCBI Taxonomy" id="1043627"/>
    <lineage>
        <taxon>Eukaryota</taxon>
        <taxon>Fungi</taxon>
        <taxon>Dikarya</taxon>
        <taxon>Ascomycota</taxon>
        <taxon>Pezizomycotina</taxon>
        <taxon>Sordariomycetes</taxon>
        <taxon>Hypocreomycetidae</taxon>
        <taxon>Hypocreales</taxon>
        <taxon>Ophiocordycipitaceae</taxon>
        <taxon>Hirsutella</taxon>
    </lineage>
</organism>
<evidence type="ECO:0000313" key="2">
    <source>
        <dbReference type="Proteomes" id="UP000054481"/>
    </source>
</evidence>
<dbReference type="Proteomes" id="UP000054481">
    <property type="component" value="Unassembled WGS sequence"/>
</dbReference>
<dbReference type="OrthoDB" id="5343483at2759"/>
<gene>
    <name evidence="1" type="ORF">HIM_06201</name>
</gene>
<name>A0A0F7ZJG9_9HYPO</name>
<dbReference type="AlphaFoldDB" id="A0A0F7ZJG9"/>
<accession>A0A0F7ZJG9</accession>